<dbReference type="InterPro" id="IPR001764">
    <property type="entry name" value="Glyco_hydro_3_N"/>
</dbReference>
<dbReference type="PANTHER" id="PTHR30480:SF16">
    <property type="entry name" value="GLYCOSIDE HYDROLASE FAMILY 3 DOMAIN PROTEIN"/>
    <property type="match status" value="1"/>
</dbReference>
<dbReference type="Gene3D" id="3.20.20.300">
    <property type="entry name" value="Glycoside hydrolase, family 3, N-terminal domain"/>
    <property type="match status" value="1"/>
</dbReference>
<dbReference type="EMBL" id="JAULRT010000035">
    <property type="protein sequence ID" value="MDO3381463.1"/>
    <property type="molecule type" value="Genomic_DNA"/>
</dbReference>
<keyword evidence="3 5" id="KW-0326">Glycosidase</keyword>
<dbReference type="Gene3D" id="3.40.50.1700">
    <property type="entry name" value="Glycoside hydrolase family 3 C-terminal domain"/>
    <property type="match status" value="1"/>
</dbReference>
<evidence type="ECO:0000256" key="3">
    <source>
        <dbReference type="ARBA" id="ARBA00023295"/>
    </source>
</evidence>
<dbReference type="GO" id="GO:0016798">
    <property type="term" value="F:hydrolase activity, acting on glycosyl bonds"/>
    <property type="evidence" value="ECO:0007669"/>
    <property type="project" value="UniProtKB-KW"/>
</dbReference>
<dbReference type="EC" id="3.2.1.-" evidence="5"/>
<dbReference type="InterPro" id="IPR050226">
    <property type="entry name" value="NagZ_Beta-hexosaminidase"/>
</dbReference>
<dbReference type="PANTHER" id="PTHR30480">
    <property type="entry name" value="BETA-HEXOSAMINIDASE-RELATED"/>
    <property type="match status" value="1"/>
</dbReference>
<dbReference type="PROSITE" id="PS00775">
    <property type="entry name" value="GLYCOSYL_HYDROL_F3"/>
    <property type="match status" value="1"/>
</dbReference>
<dbReference type="InterPro" id="IPR017853">
    <property type="entry name" value="GH"/>
</dbReference>
<keyword evidence="6" id="KW-1185">Reference proteome</keyword>
<protein>
    <submittedName>
        <fullName evidence="5">Glycoside hydrolase family 3 protein</fullName>
        <ecNumber evidence="5">3.2.1.-</ecNumber>
    </submittedName>
</protein>
<organism evidence="5 6">
    <name type="scientific">Gilvimarinus algae</name>
    <dbReference type="NCBI Taxonomy" id="3058037"/>
    <lineage>
        <taxon>Bacteria</taxon>
        <taxon>Pseudomonadati</taxon>
        <taxon>Pseudomonadota</taxon>
        <taxon>Gammaproteobacteria</taxon>
        <taxon>Cellvibrionales</taxon>
        <taxon>Cellvibrionaceae</taxon>
        <taxon>Gilvimarinus</taxon>
    </lineage>
</organism>
<evidence type="ECO:0000256" key="2">
    <source>
        <dbReference type="ARBA" id="ARBA00022801"/>
    </source>
</evidence>
<dbReference type="RefSeq" id="WP_302711599.1">
    <property type="nucleotide sequence ID" value="NZ_JAULRT010000035.1"/>
</dbReference>
<evidence type="ECO:0000259" key="4">
    <source>
        <dbReference type="Pfam" id="PF00933"/>
    </source>
</evidence>
<comment type="similarity">
    <text evidence="1">Belongs to the glycosyl hydrolase 3 family.</text>
</comment>
<name>A0ABT8TEE0_9GAMM</name>
<evidence type="ECO:0000256" key="1">
    <source>
        <dbReference type="ARBA" id="ARBA00005336"/>
    </source>
</evidence>
<evidence type="ECO:0000313" key="6">
    <source>
        <dbReference type="Proteomes" id="UP001168380"/>
    </source>
</evidence>
<dbReference type="InterPro" id="IPR036881">
    <property type="entry name" value="Glyco_hydro_3_C_sf"/>
</dbReference>
<sequence>MIQDISQRVSALIEHMSLAEKVGQLFVLGFAGEDVDYARSLVRDCHVGGFYLTQDNSPTPEKAKALNDVLSYESQLRACDAPLLLAVDQEGAWGVLVEYTTTGPGNLALGAADDVELTRQMHQVLASEMRTLGYNTILGPCADINANPDNPIIGVRSFGSDTPVVCRHVQAAVKGLQTAVVSAAKHFPGHGDTGEDSHRLLPSVDKSLKSLTQTDLAPFQAAIDAGVPLIMTSHILYPHIDPANPATLSKILLRDILRKEMGFQGLIITDSMNMWAMRKNYGPAEAAVKALAAGADLIMLSEEHYENNLGGYKDKQRETIDGVIHAVRNRVLDEAIVDQALARVLSYKYANDELFAPPTGNRTLAATAHRIVADKAAKAAIKVIRNRHQLWPLAERPFLLAGASNPDLHQTVIDTRGIGPNEPHAAYQVFEQTLMSSGCELTRVTYEQFDTLLASHKARALELPLVMVTEDYPLPGLDYDTQQQRERIAKAWQVFGDQLVVVALRSDYELTHLPDLATYICAYSSRACSAKAAAERLLGL</sequence>
<comment type="caution">
    <text evidence="5">The sequence shown here is derived from an EMBL/GenBank/DDBJ whole genome shotgun (WGS) entry which is preliminary data.</text>
</comment>
<reference evidence="5" key="1">
    <citation type="submission" date="2023-07" db="EMBL/GenBank/DDBJ databases">
        <title>Gilvimarinus algae sp. nov., isolated from the surface of Kelp.</title>
        <authorList>
            <person name="Sun Y.Y."/>
            <person name="Gong Y."/>
            <person name="Du Z.J."/>
        </authorList>
    </citation>
    <scope>NUCLEOTIDE SEQUENCE</scope>
    <source>
        <strain evidence="5">SDUM040014</strain>
    </source>
</reference>
<evidence type="ECO:0000313" key="5">
    <source>
        <dbReference type="EMBL" id="MDO3381463.1"/>
    </source>
</evidence>
<dbReference type="SUPFAM" id="SSF51445">
    <property type="entry name" value="(Trans)glycosidases"/>
    <property type="match status" value="1"/>
</dbReference>
<proteinExistence type="inferred from homology"/>
<dbReference type="InterPro" id="IPR019800">
    <property type="entry name" value="Glyco_hydro_3_AS"/>
</dbReference>
<dbReference type="Proteomes" id="UP001168380">
    <property type="component" value="Unassembled WGS sequence"/>
</dbReference>
<feature type="domain" description="Glycoside hydrolase family 3 N-terminal" evidence="4">
    <location>
        <begin position="18"/>
        <end position="346"/>
    </location>
</feature>
<gene>
    <name evidence="5" type="ORF">QWI16_04710</name>
</gene>
<dbReference type="Pfam" id="PF00933">
    <property type="entry name" value="Glyco_hydro_3"/>
    <property type="match status" value="1"/>
</dbReference>
<keyword evidence="2 5" id="KW-0378">Hydrolase</keyword>
<accession>A0ABT8TEE0</accession>
<dbReference type="InterPro" id="IPR036962">
    <property type="entry name" value="Glyco_hydro_3_N_sf"/>
</dbReference>